<dbReference type="InterPro" id="IPR011055">
    <property type="entry name" value="Dup_hybrid_motif"/>
</dbReference>
<feature type="domain" description="PTS EIIA type-1" evidence="7">
    <location>
        <begin position="33"/>
        <end position="137"/>
    </location>
</feature>
<evidence type="ECO:0000313" key="9">
    <source>
        <dbReference type="Proteomes" id="UP001596505"/>
    </source>
</evidence>
<dbReference type="PANTHER" id="PTHR45008">
    <property type="entry name" value="PTS SYSTEM GLUCOSE-SPECIFIC EIIA COMPONENT"/>
    <property type="match status" value="1"/>
</dbReference>
<dbReference type="NCBIfam" id="TIGR00830">
    <property type="entry name" value="PTBA"/>
    <property type="match status" value="1"/>
</dbReference>
<evidence type="ECO:0000313" key="8">
    <source>
        <dbReference type="EMBL" id="MFC7394510.1"/>
    </source>
</evidence>
<dbReference type="EMBL" id="JBHTCO010000020">
    <property type="protein sequence ID" value="MFC7394510.1"/>
    <property type="molecule type" value="Genomic_DNA"/>
</dbReference>
<dbReference type="PROSITE" id="PS00371">
    <property type="entry name" value="PTS_EIIA_TYPE_1_HIS"/>
    <property type="match status" value="1"/>
</dbReference>
<reference evidence="9" key="1">
    <citation type="journal article" date="2019" name="Int. J. Syst. Evol. Microbiol.">
        <title>The Global Catalogue of Microorganisms (GCM) 10K type strain sequencing project: providing services to taxonomists for standard genome sequencing and annotation.</title>
        <authorList>
            <consortium name="The Broad Institute Genomics Platform"/>
            <consortium name="The Broad Institute Genome Sequencing Center for Infectious Disease"/>
            <person name="Wu L."/>
            <person name="Ma J."/>
        </authorList>
    </citation>
    <scope>NUCLEOTIDE SEQUENCE [LARGE SCALE GENOMIC DNA]</scope>
    <source>
        <strain evidence="9">CGMCC 1.16305</strain>
    </source>
</reference>
<keyword evidence="9" id="KW-1185">Reference proteome</keyword>
<organism evidence="8 9">
    <name type="scientific">Scopulibacillus cellulosilyticus</name>
    <dbReference type="NCBI Taxonomy" id="2665665"/>
    <lineage>
        <taxon>Bacteria</taxon>
        <taxon>Bacillati</taxon>
        <taxon>Bacillota</taxon>
        <taxon>Bacilli</taxon>
        <taxon>Bacillales</taxon>
        <taxon>Sporolactobacillaceae</taxon>
        <taxon>Scopulibacillus</taxon>
    </lineage>
</organism>
<keyword evidence="4" id="KW-0808">Transferase</keyword>
<evidence type="ECO:0000256" key="4">
    <source>
        <dbReference type="ARBA" id="ARBA00022679"/>
    </source>
</evidence>
<evidence type="ECO:0000256" key="1">
    <source>
        <dbReference type="ARBA" id="ARBA00004496"/>
    </source>
</evidence>
<dbReference type="PANTHER" id="PTHR45008:SF1">
    <property type="entry name" value="PTS SYSTEM GLUCOSE-SPECIFIC EIIA COMPONENT"/>
    <property type="match status" value="1"/>
</dbReference>
<dbReference type="InterPro" id="IPR050890">
    <property type="entry name" value="PTS_EIIA_component"/>
</dbReference>
<dbReference type="InterPro" id="IPR001127">
    <property type="entry name" value="PTS_EIIA_1_perm"/>
</dbReference>
<sequence length="166" mass="17964">MFKNLFQKKQKVTEERVLAPINGKIVEIDQVPDPTFAQKMLGDGLAIIPVDGSITAPIDGEIVQLFPTKHAIGIRGNSGLELLIHIGLETVSMNGEGFTAHVQQGQKVKAGDLLIDVDLDQVKEKAADTITPIVITNMDAVESIEKQTAAKASSGETEIMFIKMKK</sequence>
<dbReference type="PROSITE" id="PS51093">
    <property type="entry name" value="PTS_EIIA_TYPE_1"/>
    <property type="match status" value="1"/>
</dbReference>
<dbReference type="SUPFAM" id="SSF51261">
    <property type="entry name" value="Duplicated hybrid motif"/>
    <property type="match status" value="1"/>
</dbReference>
<gene>
    <name evidence="8" type="ORF">ACFQRG_16255</name>
</gene>
<evidence type="ECO:0000256" key="6">
    <source>
        <dbReference type="ARBA" id="ARBA00022777"/>
    </source>
</evidence>
<dbReference type="Gene3D" id="2.70.70.10">
    <property type="entry name" value="Glucose Permease (Domain IIA)"/>
    <property type="match status" value="1"/>
</dbReference>
<accession>A0ABW2Q0M3</accession>
<comment type="subcellular location">
    <subcellularLocation>
        <location evidence="1">Cytoplasm</location>
    </subcellularLocation>
</comment>
<keyword evidence="3 8" id="KW-0762">Sugar transport</keyword>
<dbReference type="RefSeq" id="WP_380967940.1">
    <property type="nucleotide sequence ID" value="NZ_JBHTCO010000020.1"/>
</dbReference>
<dbReference type="Proteomes" id="UP001596505">
    <property type="component" value="Unassembled WGS sequence"/>
</dbReference>
<name>A0ABW2Q0M3_9BACL</name>
<evidence type="ECO:0000256" key="2">
    <source>
        <dbReference type="ARBA" id="ARBA00022448"/>
    </source>
</evidence>
<keyword evidence="6" id="KW-0418">Kinase</keyword>
<protein>
    <submittedName>
        <fullName evidence="8">PTS glucose transporter subunit IIA</fullName>
    </submittedName>
</protein>
<evidence type="ECO:0000256" key="5">
    <source>
        <dbReference type="ARBA" id="ARBA00022683"/>
    </source>
</evidence>
<keyword evidence="2" id="KW-0813">Transport</keyword>
<comment type="caution">
    <text evidence="8">The sequence shown here is derived from an EMBL/GenBank/DDBJ whole genome shotgun (WGS) entry which is preliminary data.</text>
</comment>
<dbReference type="Pfam" id="PF00358">
    <property type="entry name" value="PTS_EIIA_1"/>
    <property type="match status" value="1"/>
</dbReference>
<keyword evidence="5" id="KW-0598">Phosphotransferase system</keyword>
<evidence type="ECO:0000256" key="3">
    <source>
        <dbReference type="ARBA" id="ARBA00022597"/>
    </source>
</evidence>
<evidence type="ECO:0000259" key="7">
    <source>
        <dbReference type="PROSITE" id="PS51093"/>
    </source>
</evidence>
<proteinExistence type="predicted"/>